<keyword evidence="4" id="KW-1185">Reference proteome</keyword>
<evidence type="ECO:0000313" key="3">
    <source>
        <dbReference type="EMBL" id="KAJ3569261.1"/>
    </source>
</evidence>
<dbReference type="GO" id="GO:0004843">
    <property type="term" value="F:cysteine-type deubiquitinase activity"/>
    <property type="evidence" value="ECO:0007669"/>
    <property type="project" value="InterPro"/>
</dbReference>
<dbReference type="SUPFAM" id="SSF143791">
    <property type="entry name" value="DUSP-like"/>
    <property type="match status" value="1"/>
</dbReference>
<proteinExistence type="predicted"/>
<name>A0AAD5YUU8_9AGAR</name>
<dbReference type="EMBL" id="JANIEX010000298">
    <property type="protein sequence ID" value="KAJ3569261.1"/>
    <property type="molecule type" value="Genomic_DNA"/>
</dbReference>
<dbReference type="SMART" id="SM00695">
    <property type="entry name" value="DUSP"/>
    <property type="match status" value="1"/>
</dbReference>
<dbReference type="InterPro" id="IPR006615">
    <property type="entry name" value="Pept_C19_DUSP"/>
</dbReference>
<sequence length="270" mass="29684">MNSLPSPASSPSPPSDDKPVQSSRKRQRSQSMHSDKSSGSAKRAVSEAPGLEAALQKTQTDQLSTLSLADQAHDIDAYMAEQGEDEISPALPAQTPEPTQNMAPAERLSFVEKEKQKPMEIGETWYLVSSSWWKRWRKACTGEEDKEGAVTEQELGPVDNSDLLESDGSLKQVLFEGMDVEYVPQNVWRSFTIWYGEAPQTLARRVVPRGAANEPTLELRPPSFKVLRLSKPRSAFRSPTSTFKWIELSSSDSMALLSSTAAGAVGGSRR</sequence>
<feature type="domain" description="DUSP" evidence="2">
    <location>
        <begin position="98"/>
        <end position="207"/>
    </location>
</feature>
<evidence type="ECO:0000259" key="2">
    <source>
        <dbReference type="PROSITE" id="PS51283"/>
    </source>
</evidence>
<comment type="caution">
    <text evidence="3">The sequence shown here is derived from an EMBL/GenBank/DDBJ whole genome shotgun (WGS) entry which is preliminary data.</text>
</comment>
<dbReference type="Proteomes" id="UP001213000">
    <property type="component" value="Unassembled WGS sequence"/>
</dbReference>
<protein>
    <recommendedName>
        <fullName evidence="2">DUSP domain-containing protein</fullName>
    </recommendedName>
</protein>
<dbReference type="Pfam" id="PF06337">
    <property type="entry name" value="DUSP"/>
    <property type="match status" value="1"/>
</dbReference>
<dbReference type="InterPro" id="IPR035927">
    <property type="entry name" value="DUSP-like_sf"/>
</dbReference>
<dbReference type="PROSITE" id="PS51283">
    <property type="entry name" value="DUSP"/>
    <property type="match status" value="1"/>
</dbReference>
<gene>
    <name evidence="3" type="ORF">NP233_g5176</name>
</gene>
<reference evidence="3" key="1">
    <citation type="submission" date="2022-07" db="EMBL/GenBank/DDBJ databases">
        <title>Genome Sequence of Leucocoprinus birnbaumii.</title>
        <authorList>
            <person name="Buettner E."/>
        </authorList>
    </citation>
    <scope>NUCLEOTIDE SEQUENCE</scope>
    <source>
        <strain evidence="3">VT141</strain>
    </source>
</reference>
<evidence type="ECO:0000313" key="4">
    <source>
        <dbReference type="Proteomes" id="UP001213000"/>
    </source>
</evidence>
<feature type="region of interest" description="Disordered" evidence="1">
    <location>
        <begin position="1"/>
        <end position="101"/>
    </location>
</feature>
<evidence type="ECO:0000256" key="1">
    <source>
        <dbReference type="SAM" id="MobiDB-lite"/>
    </source>
</evidence>
<feature type="compositionally biased region" description="Polar residues" evidence="1">
    <location>
        <begin position="56"/>
        <end position="68"/>
    </location>
</feature>
<accession>A0AAD5YUU8</accession>
<dbReference type="AlphaFoldDB" id="A0AAD5YUU8"/>
<organism evidence="3 4">
    <name type="scientific">Leucocoprinus birnbaumii</name>
    <dbReference type="NCBI Taxonomy" id="56174"/>
    <lineage>
        <taxon>Eukaryota</taxon>
        <taxon>Fungi</taxon>
        <taxon>Dikarya</taxon>
        <taxon>Basidiomycota</taxon>
        <taxon>Agaricomycotina</taxon>
        <taxon>Agaricomycetes</taxon>
        <taxon>Agaricomycetidae</taxon>
        <taxon>Agaricales</taxon>
        <taxon>Agaricineae</taxon>
        <taxon>Agaricaceae</taxon>
        <taxon>Leucocoprinus</taxon>
    </lineage>
</organism>
<dbReference type="Gene3D" id="3.30.2230.10">
    <property type="entry name" value="DUSP-like"/>
    <property type="match status" value="1"/>
</dbReference>